<dbReference type="EMBL" id="BMJC01000002">
    <property type="protein sequence ID" value="GGA98250.1"/>
    <property type="molecule type" value="Genomic_DNA"/>
</dbReference>
<comment type="caution">
    <text evidence="1">The sequence shown here is derived from an EMBL/GenBank/DDBJ whole genome shotgun (WGS) entry which is preliminary data.</text>
</comment>
<sequence>MLQNRVDPLGNIIRTPARGHWMGNRGVLHNPQQEIVRPWKLKAWITCVLVFKGRRRAVMAPDRWTELFFFDEATAFAAGHRPCFECRREDALRFKRCWLKGNPEYGFDERTSMQEIDAVLHRERVSADGQKVMYDAYFGALPDGSFILWKGEPHLVYDGLVYRWSPEGYAAGEPMPGSDSNEIRRIRDTVSVLTPRSVVKAFRAGYVVGVGLVRS</sequence>
<accession>A0A8J2XSS7</accession>
<proteinExistence type="predicted"/>
<keyword evidence="2" id="KW-1185">Reference proteome</keyword>
<name>A0A8J2XSS7_9BACT</name>
<gene>
    <name evidence="1" type="ORF">GCM10011511_21950</name>
</gene>
<reference evidence="1" key="2">
    <citation type="submission" date="2020-09" db="EMBL/GenBank/DDBJ databases">
        <authorList>
            <person name="Sun Q."/>
            <person name="Zhou Y."/>
        </authorList>
    </citation>
    <scope>NUCLEOTIDE SEQUENCE</scope>
    <source>
        <strain evidence="1">CGMCC 1.15448</strain>
    </source>
</reference>
<dbReference type="RefSeq" id="WP_188931433.1">
    <property type="nucleotide sequence ID" value="NZ_BMJC01000002.1"/>
</dbReference>
<reference evidence="1" key="1">
    <citation type="journal article" date="2014" name="Int. J. Syst. Evol. Microbiol.">
        <title>Complete genome sequence of Corynebacterium casei LMG S-19264T (=DSM 44701T), isolated from a smear-ripened cheese.</title>
        <authorList>
            <consortium name="US DOE Joint Genome Institute (JGI-PGF)"/>
            <person name="Walter F."/>
            <person name="Albersmeier A."/>
            <person name="Kalinowski J."/>
            <person name="Ruckert C."/>
        </authorList>
    </citation>
    <scope>NUCLEOTIDE SEQUENCE</scope>
    <source>
        <strain evidence="1">CGMCC 1.15448</strain>
    </source>
</reference>
<protein>
    <submittedName>
        <fullName evidence="1">Uncharacterized protein</fullName>
    </submittedName>
</protein>
<evidence type="ECO:0000313" key="2">
    <source>
        <dbReference type="Proteomes" id="UP000607559"/>
    </source>
</evidence>
<dbReference type="Proteomes" id="UP000607559">
    <property type="component" value="Unassembled WGS sequence"/>
</dbReference>
<organism evidence="1 2">
    <name type="scientific">Puia dinghuensis</name>
    <dbReference type="NCBI Taxonomy" id="1792502"/>
    <lineage>
        <taxon>Bacteria</taxon>
        <taxon>Pseudomonadati</taxon>
        <taxon>Bacteroidota</taxon>
        <taxon>Chitinophagia</taxon>
        <taxon>Chitinophagales</taxon>
        <taxon>Chitinophagaceae</taxon>
        <taxon>Puia</taxon>
    </lineage>
</organism>
<dbReference type="AlphaFoldDB" id="A0A8J2XSS7"/>
<evidence type="ECO:0000313" key="1">
    <source>
        <dbReference type="EMBL" id="GGA98250.1"/>
    </source>
</evidence>